<name>A0A2V1D3X9_9PLEO</name>
<evidence type="ECO:0000313" key="4">
    <source>
        <dbReference type="Proteomes" id="UP000244855"/>
    </source>
</evidence>
<feature type="region of interest" description="Disordered" evidence="1">
    <location>
        <begin position="128"/>
        <end position="312"/>
    </location>
</feature>
<evidence type="ECO:0000256" key="1">
    <source>
        <dbReference type="SAM" id="MobiDB-lite"/>
    </source>
</evidence>
<feature type="compositionally biased region" description="Polar residues" evidence="1">
    <location>
        <begin position="169"/>
        <end position="180"/>
    </location>
</feature>
<dbReference type="CDD" id="cd17744">
    <property type="entry name" value="BRCT_MDC1_rpt1"/>
    <property type="match status" value="1"/>
</dbReference>
<feature type="compositionally biased region" description="Low complexity" evidence="1">
    <location>
        <begin position="251"/>
        <end position="260"/>
    </location>
</feature>
<dbReference type="SMART" id="SM00292">
    <property type="entry name" value="BRCT"/>
    <property type="match status" value="1"/>
</dbReference>
<organism evidence="3 4">
    <name type="scientific">Periconia macrospinosa</name>
    <dbReference type="NCBI Taxonomy" id="97972"/>
    <lineage>
        <taxon>Eukaryota</taxon>
        <taxon>Fungi</taxon>
        <taxon>Dikarya</taxon>
        <taxon>Ascomycota</taxon>
        <taxon>Pezizomycotina</taxon>
        <taxon>Dothideomycetes</taxon>
        <taxon>Pleosporomycetidae</taxon>
        <taxon>Pleosporales</taxon>
        <taxon>Massarineae</taxon>
        <taxon>Periconiaceae</taxon>
        <taxon>Periconia</taxon>
    </lineage>
</organism>
<feature type="compositionally biased region" description="Acidic residues" evidence="1">
    <location>
        <begin position="151"/>
        <end position="165"/>
    </location>
</feature>
<dbReference type="AlphaFoldDB" id="A0A2V1D3X9"/>
<dbReference type="EMBL" id="KZ805752">
    <property type="protein sequence ID" value="PVH91934.1"/>
    <property type="molecule type" value="Genomic_DNA"/>
</dbReference>
<dbReference type="STRING" id="97972.A0A2V1D3X9"/>
<dbReference type="OrthoDB" id="342264at2759"/>
<accession>A0A2V1D3X9</accession>
<sequence>MAWYFVHKDAEGRQTRQYEQGRADQKVFFVRTPVDWSQTSTEPADKTKIVCVMTFKSWGVVLEARNDPLEIVPHHSLSEGEPPSDAYTLQPSSKKHSEVILLREKDHIRWSRVPDSWIVLTRGTSTQVQVTSSVSAEEQARQSEEIQNDANDPEDMTEDDDEDLDQSLKIGQSMSRSTPLPSAARTEVVQETPTAPRSLFGPYNETFSTAPTKLEEENVIEVAVPEAKGTPASQTTNSSAKSRKRAKIEIPAKQPTPATPADDDDDTNQSQSPPSKRKRTEELPNTPLTRTKKPRTSDPGPDKPRVAFSNSTIQSPSQFTRYLKKNGGTIADAVDETCTVLCVKDGPLSKTPKLLHSIALGIPIVTDTWLVESTKRGGGTFLPLAPYKPSCAAQEAEWGFTLSSIWSTPLTSLFKNHTILFTPALKATYTNFTEIENVCKAAGAKKVVSRIPTAKDNRDVEGTIILAASEHDAKEAKRKFNKEFLPRAILRGVVDVESEEFRIAGVGDGGEDGGEGEEEEVTTVVAVSVKGKKKGRGKKAA</sequence>
<dbReference type="InterPro" id="IPR001357">
    <property type="entry name" value="BRCT_dom"/>
</dbReference>
<gene>
    <name evidence="3" type="ORF">DM02DRAFT_677809</name>
</gene>
<protein>
    <recommendedName>
        <fullName evidence="2">BRCT domain-containing protein</fullName>
    </recommendedName>
</protein>
<keyword evidence="4" id="KW-1185">Reference proteome</keyword>
<feature type="compositionally biased region" description="Polar residues" evidence="1">
    <location>
        <begin position="231"/>
        <end position="240"/>
    </location>
</feature>
<feature type="domain" description="BRCT" evidence="2">
    <location>
        <begin position="303"/>
        <end position="377"/>
    </location>
</feature>
<dbReference type="PROSITE" id="PS50172">
    <property type="entry name" value="BRCT"/>
    <property type="match status" value="1"/>
</dbReference>
<evidence type="ECO:0000259" key="2">
    <source>
        <dbReference type="PROSITE" id="PS50172"/>
    </source>
</evidence>
<proteinExistence type="predicted"/>
<dbReference type="InterPro" id="IPR036420">
    <property type="entry name" value="BRCT_dom_sf"/>
</dbReference>
<dbReference type="Gene3D" id="3.40.50.10190">
    <property type="entry name" value="BRCT domain"/>
    <property type="match status" value="1"/>
</dbReference>
<dbReference type="Proteomes" id="UP000244855">
    <property type="component" value="Unassembled WGS sequence"/>
</dbReference>
<reference evidence="3 4" key="1">
    <citation type="journal article" date="2018" name="Sci. Rep.">
        <title>Comparative genomics provides insights into the lifestyle and reveals functional heterogeneity of dark septate endophytic fungi.</title>
        <authorList>
            <person name="Knapp D.G."/>
            <person name="Nemeth J.B."/>
            <person name="Barry K."/>
            <person name="Hainaut M."/>
            <person name="Henrissat B."/>
            <person name="Johnson J."/>
            <person name="Kuo A."/>
            <person name="Lim J.H.P."/>
            <person name="Lipzen A."/>
            <person name="Nolan M."/>
            <person name="Ohm R.A."/>
            <person name="Tamas L."/>
            <person name="Grigoriev I.V."/>
            <person name="Spatafora J.W."/>
            <person name="Nagy L.G."/>
            <person name="Kovacs G.M."/>
        </authorList>
    </citation>
    <scope>NUCLEOTIDE SEQUENCE [LARGE SCALE GENOMIC DNA]</scope>
    <source>
        <strain evidence="3 4">DSE2036</strain>
    </source>
</reference>
<dbReference type="Pfam" id="PF00533">
    <property type="entry name" value="BRCT"/>
    <property type="match status" value="1"/>
</dbReference>
<dbReference type="SUPFAM" id="SSF52113">
    <property type="entry name" value="BRCT domain"/>
    <property type="match status" value="1"/>
</dbReference>
<evidence type="ECO:0000313" key="3">
    <source>
        <dbReference type="EMBL" id="PVH91934.1"/>
    </source>
</evidence>